<name>A0ACC2R783_9NEOP</name>
<accession>A0ACC2R783</accession>
<reference evidence="1" key="1">
    <citation type="submission" date="2023-03" db="EMBL/GenBank/DDBJ databases">
        <title>Chromosome-level genomes of two armyworms, Mythimna separata and Mythimna loreyi, provide insights into the biosynthesis and reception of sex pheromones.</title>
        <authorList>
            <person name="Zhao H."/>
        </authorList>
    </citation>
    <scope>NUCLEOTIDE SEQUENCE</scope>
    <source>
        <strain evidence="1">BeijingLab</strain>
    </source>
</reference>
<dbReference type="Proteomes" id="UP001231649">
    <property type="component" value="Chromosome 5"/>
</dbReference>
<dbReference type="EMBL" id="CM056781">
    <property type="protein sequence ID" value="KAJ8734779.1"/>
    <property type="molecule type" value="Genomic_DNA"/>
</dbReference>
<keyword evidence="2" id="KW-1185">Reference proteome</keyword>
<organism evidence="1 2">
    <name type="scientific">Mythimna loreyi</name>
    <dbReference type="NCBI Taxonomy" id="667449"/>
    <lineage>
        <taxon>Eukaryota</taxon>
        <taxon>Metazoa</taxon>
        <taxon>Ecdysozoa</taxon>
        <taxon>Arthropoda</taxon>
        <taxon>Hexapoda</taxon>
        <taxon>Insecta</taxon>
        <taxon>Pterygota</taxon>
        <taxon>Neoptera</taxon>
        <taxon>Endopterygota</taxon>
        <taxon>Lepidoptera</taxon>
        <taxon>Glossata</taxon>
        <taxon>Ditrysia</taxon>
        <taxon>Noctuoidea</taxon>
        <taxon>Noctuidae</taxon>
        <taxon>Noctuinae</taxon>
        <taxon>Hadenini</taxon>
        <taxon>Mythimna</taxon>
    </lineage>
</organism>
<evidence type="ECO:0000313" key="1">
    <source>
        <dbReference type="EMBL" id="KAJ8734779.1"/>
    </source>
</evidence>
<sequence>MGTSPKFVYYTKECRDKGPLSCCTKKEPGVRNFDARRVSRSILHEILGEMHKEVPKHSCKQKKSEPKMEPIPLNKPSSMSDLIIWNVSKALQTRPCLDLKSSIKAAEKRLSTEPGDLTAVSDQHPEQQYLLCALLAWHQLGHHSADSLYKFVKPKMKERSGDGKCDGKCDSKPASKDPVCSNEVNNSKNASPNPVAWKNVKPSDDGSFGVHTSGPVLTLPMEPKFILRVDNTGACNKPLNSDKPGTAGTTGKLDAACCLDKQCVETLAELDKKTNELRARAFQLMQHEGTRAQLLGRAEEAWTDLEKNYQKQLTAEKEKGKDMEKQVKNMVTERNVTKVGVKAMAEDLTKKKEGADLAKQKLTDLEKLVIDLAATKLRLSEEAAKGEAAVAEELARVLQYERDLMFNEDQARRKLNSLMNESDSARALTCETERALRAELAALRDQIENVSKQLQTEEDESSKTKAEQDQLRQEKKDLIEDLENCKSTCDKKMQWLLDDLRDRKKKLLDLQDQVLECRCKVPTDASVQVKRTASLVALCHCAPEDHLLESCSCTSMRSRLLTNLLTDLFSGLQSELGNAGGLMPCHMLKCLEDQHVWDKPSQIKTNIRNFFSKLLKNELNIAIATSIEFYHATWVGTSCADAEKMEPTPEDDLKEGWQKRAIERRAQQLANKLVKDLYHDKFEHIKQPCDCQSPTGKRSKMSKPPDAEKQIPKSRSQTDQTELYPCLVSPYTPFNRAATTVYQQAIETLPPYWKKTIQDVTQLKLQIEDLKKDSIKKEDLKVMEENISKIVREASVIENEDSLAITRDTSNSNGEKKEIKNSRVVKREESPKTSNQNKSRTVRRKDSKGGLSNSGSWNRAYGLLQEYLKIKIKRVQCLCVMNDRKDVILPEVLDKVCNLIESDFKRLKDICTCENNTGTRTNIMRIGDIVLPPPTELPEKDTNTSQAKYNDRKMKMCSVVSKLSKQNSNNSIIIKENISAQVSPIIQENISAQVSPIIKENISAQVPPYLGMEAKSCDIMEPPINKNARTTETDQIITESKSNGIMYNTCDCCDNTDKVDILKFPDMFGTKEVLVNLYTEQAINTGDIYDHSLVSIDQVTSGCLLAGEVETTKSLTKTENSKSNEKSLVTQKRMAEILPPIAPYIGYTVDCSCDDALGSCFCIKSVVQSNNDKIDSLWKGSLLNDNKQYSYIMHGNPNQNNSDVDVNCYSIRNDSVIDQTSTTAVINDDLFTCEAEILAENVDDLVLKFSLDNVGLTNQAANTVDVESSSLETAYSNSDFFAIDWIKSPLPAVSGRSHAVKLTKSIYYPGIPIDNDQNSFTSGTTTDFDTQKTSESCVCDKVPICHVKMLVEHIEKNLVESKCTCDSLISKVCPVHSKRDF</sequence>
<proteinExistence type="predicted"/>
<protein>
    <submittedName>
        <fullName evidence="1">Uncharacterized protein</fullName>
    </submittedName>
</protein>
<evidence type="ECO:0000313" key="2">
    <source>
        <dbReference type="Proteomes" id="UP001231649"/>
    </source>
</evidence>
<gene>
    <name evidence="1" type="ORF">PYW08_014029</name>
</gene>
<comment type="caution">
    <text evidence="1">The sequence shown here is derived from an EMBL/GenBank/DDBJ whole genome shotgun (WGS) entry which is preliminary data.</text>
</comment>